<name>A0A8S3UXZ3_MYTED</name>
<sequence>MTNCTCFDVYNVSSKLINPYKDKQTYNRENNKILINTQFCQAGITSVNLQIMFYHIYGVWITGYIYESVDYRISLRECGLEDISTRVWIRGYLYESVDYRISLRECGLQDISTRVWITGYLYKRYLYESVDYRMYLRECGLEDISTSVDERIYLRECGLEDISTRVWMREYIYESVD</sequence>
<comment type="caution">
    <text evidence="1">The sequence shown here is derived from an EMBL/GenBank/DDBJ whole genome shotgun (WGS) entry which is preliminary data.</text>
</comment>
<organism evidence="1 2">
    <name type="scientific">Mytilus edulis</name>
    <name type="common">Blue mussel</name>
    <dbReference type="NCBI Taxonomy" id="6550"/>
    <lineage>
        <taxon>Eukaryota</taxon>
        <taxon>Metazoa</taxon>
        <taxon>Spiralia</taxon>
        <taxon>Lophotrochozoa</taxon>
        <taxon>Mollusca</taxon>
        <taxon>Bivalvia</taxon>
        <taxon>Autobranchia</taxon>
        <taxon>Pteriomorphia</taxon>
        <taxon>Mytilida</taxon>
        <taxon>Mytiloidea</taxon>
        <taxon>Mytilidae</taxon>
        <taxon>Mytilinae</taxon>
        <taxon>Mytilus</taxon>
    </lineage>
</organism>
<proteinExistence type="predicted"/>
<evidence type="ECO:0000313" key="2">
    <source>
        <dbReference type="Proteomes" id="UP000683360"/>
    </source>
</evidence>
<evidence type="ECO:0000313" key="1">
    <source>
        <dbReference type="EMBL" id="CAG2248817.1"/>
    </source>
</evidence>
<dbReference type="AlphaFoldDB" id="A0A8S3UXZ3"/>
<protein>
    <submittedName>
        <fullName evidence="1">Uncharacterized protein</fullName>
    </submittedName>
</protein>
<keyword evidence="2" id="KW-1185">Reference proteome</keyword>
<reference evidence="1" key="1">
    <citation type="submission" date="2021-03" db="EMBL/GenBank/DDBJ databases">
        <authorList>
            <person name="Bekaert M."/>
        </authorList>
    </citation>
    <scope>NUCLEOTIDE SEQUENCE</scope>
</reference>
<accession>A0A8S3UXZ3</accession>
<gene>
    <name evidence="1" type="ORF">MEDL_60673</name>
</gene>
<dbReference type="Proteomes" id="UP000683360">
    <property type="component" value="Unassembled WGS sequence"/>
</dbReference>
<dbReference type="EMBL" id="CAJPWZ010002951">
    <property type="protein sequence ID" value="CAG2248817.1"/>
    <property type="molecule type" value="Genomic_DNA"/>
</dbReference>